<dbReference type="AlphaFoldDB" id="A0A7J7GBD1"/>
<protein>
    <submittedName>
        <fullName evidence="2">Uncharacterized protein</fullName>
    </submittedName>
</protein>
<gene>
    <name evidence="2" type="ORF">HYC85_024210</name>
</gene>
<dbReference type="EMBL" id="JACBKZ010000012">
    <property type="protein sequence ID" value="KAF5936704.1"/>
    <property type="molecule type" value="Genomic_DNA"/>
</dbReference>
<comment type="caution">
    <text evidence="2">The sequence shown here is derived from an EMBL/GenBank/DDBJ whole genome shotgun (WGS) entry which is preliminary data.</text>
</comment>
<reference evidence="3" key="1">
    <citation type="journal article" date="2020" name="Nat. Commun.">
        <title>Genome assembly of wild tea tree DASZ reveals pedigree and selection history of tea varieties.</title>
        <authorList>
            <person name="Zhang W."/>
            <person name="Zhang Y."/>
            <person name="Qiu H."/>
            <person name="Guo Y."/>
            <person name="Wan H."/>
            <person name="Zhang X."/>
            <person name="Scossa F."/>
            <person name="Alseekh S."/>
            <person name="Zhang Q."/>
            <person name="Wang P."/>
            <person name="Xu L."/>
            <person name="Schmidt M.H."/>
            <person name="Jia X."/>
            <person name="Li D."/>
            <person name="Zhu A."/>
            <person name="Guo F."/>
            <person name="Chen W."/>
            <person name="Ni D."/>
            <person name="Usadel B."/>
            <person name="Fernie A.R."/>
            <person name="Wen W."/>
        </authorList>
    </citation>
    <scope>NUCLEOTIDE SEQUENCE [LARGE SCALE GENOMIC DNA]</scope>
    <source>
        <strain evidence="3">cv. G240</strain>
    </source>
</reference>
<dbReference type="PRINTS" id="PR01217">
    <property type="entry name" value="PRICHEXTENSN"/>
</dbReference>
<proteinExistence type="predicted"/>
<evidence type="ECO:0000256" key="1">
    <source>
        <dbReference type="SAM" id="MobiDB-lite"/>
    </source>
</evidence>
<feature type="compositionally biased region" description="Pro residues" evidence="1">
    <location>
        <begin position="29"/>
        <end position="40"/>
    </location>
</feature>
<feature type="region of interest" description="Disordered" evidence="1">
    <location>
        <begin position="240"/>
        <end position="260"/>
    </location>
</feature>
<keyword evidence="3" id="KW-1185">Reference proteome</keyword>
<feature type="compositionally biased region" description="Pro residues" evidence="1">
    <location>
        <begin position="247"/>
        <end position="256"/>
    </location>
</feature>
<organism evidence="2 3">
    <name type="scientific">Camellia sinensis</name>
    <name type="common">Tea plant</name>
    <name type="synonym">Thea sinensis</name>
    <dbReference type="NCBI Taxonomy" id="4442"/>
    <lineage>
        <taxon>Eukaryota</taxon>
        <taxon>Viridiplantae</taxon>
        <taxon>Streptophyta</taxon>
        <taxon>Embryophyta</taxon>
        <taxon>Tracheophyta</taxon>
        <taxon>Spermatophyta</taxon>
        <taxon>Magnoliopsida</taxon>
        <taxon>eudicotyledons</taxon>
        <taxon>Gunneridae</taxon>
        <taxon>Pentapetalae</taxon>
        <taxon>asterids</taxon>
        <taxon>Ericales</taxon>
        <taxon>Theaceae</taxon>
        <taxon>Camellia</taxon>
    </lineage>
</organism>
<dbReference type="PANTHER" id="PTHR33592">
    <property type="entry name" value="TRANSMEMBRANE PROTEIN"/>
    <property type="match status" value="1"/>
</dbReference>
<dbReference type="PANTHER" id="PTHR33592:SF3">
    <property type="entry name" value="TRANSMEMBRANE PROTEIN"/>
    <property type="match status" value="1"/>
</dbReference>
<sequence length="330" mass="36363">MPPPKAEVQIKKENSFLRSMKRGLVPSKGPNPPTYSPPPSIKASTINQKSFAGPVMSPPEAEGRIKKENSFLNSMKRGLVPSTGPNPPTYSPPPIIKASTINQKSFAGHVMSPPEAEGRIKKENSFLHSMKRSLVPSTGPNPPTYIPPPIIKASTINQKSFACHVMPPPEAEDQIKKENSFLRSMKRSLVPSPRPNPPTYIPPPSIKASTISQKNFADHVMPPPETEKWIKKENNLLHSMKRSPVPSKGPYPPTYIPSPNIKASTISQETFVGHAMPPPEVKEQIKKENNLLRSMKRSPVPPFGPNPFTYIPTPSIKASTISQKSFARSW</sequence>
<feature type="region of interest" description="Disordered" evidence="1">
    <location>
        <begin position="20"/>
        <end position="61"/>
    </location>
</feature>
<accession>A0A7J7GBD1</accession>
<dbReference type="Proteomes" id="UP000593564">
    <property type="component" value="Unassembled WGS sequence"/>
</dbReference>
<name>A0A7J7GBD1_CAMSI</name>
<evidence type="ECO:0000313" key="3">
    <source>
        <dbReference type="Proteomes" id="UP000593564"/>
    </source>
</evidence>
<evidence type="ECO:0000313" key="2">
    <source>
        <dbReference type="EMBL" id="KAF5936704.1"/>
    </source>
</evidence>
<reference evidence="2 3" key="2">
    <citation type="submission" date="2020-07" db="EMBL/GenBank/DDBJ databases">
        <title>Genome assembly of wild tea tree DASZ reveals pedigree and selection history of tea varieties.</title>
        <authorList>
            <person name="Zhang W."/>
        </authorList>
    </citation>
    <scope>NUCLEOTIDE SEQUENCE [LARGE SCALE GENOMIC DNA]</scope>
    <source>
        <strain evidence="3">cv. G240</strain>
        <tissue evidence="2">Leaf</tissue>
    </source>
</reference>